<dbReference type="InterPro" id="IPR000648">
    <property type="entry name" value="Oxysterol-bd"/>
</dbReference>
<organism evidence="2">
    <name type="scientific">Fonticula alba</name>
    <name type="common">Slime mold</name>
    <dbReference type="NCBI Taxonomy" id="691883"/>
    <lineage>
        <taxon>Eukaryota</taxon>
        <taxon>Rotosphaerida</taxon>
        <taxon>Fonticulaceae</taxon>
        <taxon>Fonticula</taxon>
    </lineage>
</organism>
<sequence length="898" mass="96872">MRPLEEGVLAATGQVLGLAELRSGSKKVFKPRPWMIVTLILEGAWLIVREAPWSGVRFVGAGPGAQVIVPSLEGRLLVAFHLEKVDIDIAPAKRRLRLSKEGRQVELRELSPGAVLLRSSRLQVTHRQVSSLAMSGAADDDPLAGALLDLLSPLDAETPGEVRARGNTGGLFPFDWWSEMVTRQIFLAGGNLVREYAPSIRPGSILTTSSDDEFYRRHGMEQFFGGDSPTSGMPVPCDLGEVSPMPDAGNLGDLPEPSPADKQMEMSQSSTSDSLEGRLATCRANDEDDEEDLFYTPLSMSRVCSPDAGEGAAACGDTRSPGAPESTLTGKLSSQTLLLDDIEATADTVRTSLPCDSSGKLPSIYSLLKQPARDLARFLLPLDWHEPSTPTVRFAEELIHSGPLLARAIRCAETADCALELLGPGEAMGIPAFDSLEDLLSLSWFPEALKHALAGGHWTSGPGHPPEVAPFKRPTFSSDMEAQWWAEACPKLGRMCLVAALAGCAPFGPPTAPGRRSAPLGTLIGETLELNRHRSGVGFRGLSEQLTDQQTIIFAESTTPLRSHVSGRPGRWCTIQEATFSVPRLSIRSLGELEVPISGSGCLRLDFGDPRDPSPGAGPGTENYTWNKPGTRVRGLLAEVGTWVEHVGTIQLDCVETGLRVVMAHELSTDSGGLLDREHLAAAGGPLPNGDPRLRRNFARVSGELIHAESGRRVATLVGRHDRFLAMRPETGAGPPLPYRVIWVNDDVGLGDRQFGFSVFASSLASLDASHLAPGEDMTPGVPRINLAPTDARLRPDLRHWELGRAAEAAESRAKLAPRRPGQNEPRYFQKVASLGIADPRFPVTSSGWTVRPAPGAEDAHRQALYWSIKEQGTWLRSISEEDPSVAEHLRLSGRMHP</sequence>
<accession>A0A058ZB65</accession>
<dbReference type="GeneID" id="20525781"/>
<dbReference type="EMBL" id="KB932202">
    <property type="protein sequence ID" value="KCV71639.1"/>
    <property type="molecule type" value="Genomic_DNA"/>
</dbReference>
<feature type="region of interest" description="Disordered" evidence="1">
    <location>
        <begin position="241"/>
        <end position="277"/>
    </location>
</feature>
<dbReference type="PANTHER" id="PTHR10972">
    <property type="entry name" value="OXYSTEROL-BINDING PROTEIN-RELATED"/>
    <property type="match status" value="1"/>
</dbReference>
<dbReference type="PANTHER" id="PTHR10972:SF203">
    <property type="entry name" value="OXYSTEROL-BINDING PROTEIN HOMOLOG 3"/>
    <property type="match status" value="1"/>
</dbReference>
<protein>
    <submittedName>
        <fullName evidence="2">Uncharacterized protein</fullName>
    </submittedName>
</protein>
<name>A0A058ZB65_FONAL</name>
<evidence type="ECO:0000313" key="3">
    <source>
        <dbReference type="Proteomes" id="UP000030693"/>
    </source>
</evidence>
<dbReference type="OrthoDB" id="1854502at2759"/>
<dbReference type="SUPFAM" id="SSF144000">
    <property type="entry name" value="Oxysterol-binding protein-like"/>
    <property type="match status" value="1"/>
</dbReference>
<dbReference type="GO" id="GO:0032934">
    <property type="term" value="F:sterol binding"/>
    <property type="evidence" value="ECO:0007669"/>
    <property type="project" value="TreeGrafter"/>
</dbReference>
<feature type="region of interest" description="Disordered" evidence="1">
    <location>
        <begin position="607"/>
        <end position="626"/>
    </location>
</feature>
<dbReference type="STRING" id="691883.A0A058ZB65"/>
<dbReference type="GO" id="GO:0097038">
    <property type="term" value="C:perinuclear endoplasmic reticulum"/>
    <property type="evidence" value="ECO:0007669"/>
    <property type="project" value="TreeGrafter"/>
</dbReference>
<reference evidence="2" key="1">
    <citation type="submission" date="2013-04" db="EMBL/GenBank/DDBJ databases">
        <title>The Genome Sequence of Fonticula alba ATCC 38817.</title>
        <authorList>
            <consortium name="The Broad Institute Genomics Platform"/>
            <person name="Russ C."/>
            <person name="Cuomo C."/>
            <person name="Burger G."/>
            <person name="Gray M.W."/>
            <person name="Holland P.W.H."/>
            <person name="King N."/>
            <person name="Lang F.B.F."/>
            <person name="Roger A.J."/>
            <person name="Ruiz-Trillo I."/>
            <person name="Brown M."/>
            <person name="Walker B."/>
            <person name="Young S."/>
            <person name="Zeng Q."/>
            <person name="Gargeya S."/>
            <person name="Fitzgerald M."/>
            <person name="Haas B."/>
            <person name="Abouelleil A."/>
            <person name="Allen A.W."/>
            <person name="Alvarado L."/>
            <person name="Arachchi H.M."/>
            <person name="Berlin A.M."/>
            <person name="Chapman S.B."/>
            <person name="Gainer-Dewar J."/>
            <person name="Goldberg J."/>
            <person name="Griggs A."/>
            <person name="Gujja S."/>
            <person name="Hansen M."/>
            <person name="Howarth C."/>
            <person name="Imamovic A."/>
            <person name="Ireland A."/>
            <person name="Larimer J."/>
            <person name="McCowan C."/>
            <person name="Murphy C."/>
            <person name="Pearson M."/>
            <person name="Poon T.W."/>
            <person name="Priest M."/>
            <person name="Roberts A."/>
            <person name="Saif S."/>
            <person name="Shea T."/>
            <person name="Sisk P."/>
            <person name="Sykes S."/>
            <person name="Wortman J."/>
            <person name="Nusbaum C."/>
            <person name="Birren B."/>
        </authorList>
    </citation>
    <scope>NUCLEOTIDE SEQUENCE [LARGE SCALE GENOMIC DNA]</scope>
    <source>
        <strain evidence="2">ATCC 38817</strain>
    </source>
</reference>
<dbReference type="Gene3D" id="2.40.160.120">
    <property type="match status" value="1"/>
</dbReference>
<dbReference type="GO" id="GO:0005886">
    <property type="term" value="C:plasma membrane"/>
    <property type="evidence" value="ECO:0007669"/>
    <property type="project" value="TreeGrafter"/>
</dbReference>
<keyword evidence="3" id="KW-1185">Reference proteome</keyword>
<evidence type="ECO:0000313" key="2">
    <source>
        <dbReference type="EMBL" id="KCV71639.1"/>
    </source>
</evidence>
<proteinExistence type="predicted"/>
<dbReference type="InterPro" id="IPR037239">
    <property type="entry name" value="OSBP_sf"/>
</dbReference>
<gene>
    <name evidence="2" type="ORF">H696_01056</name>
</gene>
<dbReference type="Proteomes" id="UP000030693">
    <property type="component" value="Unassembled WGS sequence"/>
</dbReference>
<dbReference type="AlphaFoldDB" id="A0A058ZB65"/>
<dbReference type="Pfam" id="PF01237">
    <property type="entry name" value="Oxysterol_BP"/>
    <property type="match status" value="1"/>
</dbReference>
<dbReference type="RefSeq" id="XP_009493217.1">
    <property type="nucleotide sequence ID" value="XM_009494942.1"/>
</dbReference>
<evidence type="ECO:0000256" key="1">
    <source>
        <dbReference type="SAM" id="MobiDB-lite"/>
    </source>
</evidence>
<dbReference type="GO" id="GO:0005829">
    <property type="term" value="C:cytosol"/>
    <property type="evidence" value="ECO:0007669"/>
    <property type="project" value="TreeGrafter"/>
</dbReference>
<dbReference type="eggNOG" id="KOG1737">
    <property type="taxonomic scope" value="Eukaryota"/>
</dbReference>
<feature type="compositionally biased region" description="Polar residues" evidence="1">
    <location>
        <begin position="265"/>
        <end position="274"/>
    </location>
</feature>